<evidence type="ECO:0000256" key="3">
    <source>
        <dbReference type="ARBA" id="ARBA00022801"/>
    </source>
</evidence>
<dbReference type="Proteomes" id="UP000318571">
    <property type="component" value="Chromosome 10"/>
</dbReference>
<dbReference type="PANTHER" id="PTHR10183:SF379">
    <property type="entry name" value="CALPAIN-5"/>
    <property type="match status" value="1"/>
</dbReference>
<dbReference type="Gene3D" id="3.90.70.10">
    <property type="entry name" value="Cysteine proteinases"/>
    <property type="match status" value="1"/>
</dbReference>
<protein>
    <recommendedName>
        <fullName evidence="8">Calpain catalytic domain-containing protein</fullName>
    </recommendedName>
</protein>
<dbReference type="GO" id="GO:0006508">
    <property type="term" value="P:proteolysis"/>
    <property type="evidence" value="ECO:0007669"/>
    <property type="project" value="UniProtKB-KW"/>
</dbReference>
<accession>A0A553NB27</accession>
<comment type="caution">
    <text evidence="9">The sequence shown here is derived from an EMBL/GenBank/DDBJ whole genome shotgun (WGS) entry which is preliminary data.</text>
</comment>
<feature type="domain" description="Calpain catalytic" evidence="8">
    <location>
        <begin position="78"/>
        <end position="385"/>
    </location>
</feature>
<dbReference type="OMA" id="CCCAGKL"/>
<dbReference type="Gene3D" id="2.60.120.380">
    <property type="match status" value="1"/>
</dbReference>
<keyword evidence="3" id="KW-0378">Hydrolase</keyword>
<keyword evidence="10" id="KW-1185">Reference proteome</keyword>
<dbReference type="SMART" id="SM00720">
    <property type="entry name" value="calpain_III"/>
    <property type="match status" value="1"/>
</dbReference>
<dbReference type="SMART" id="SM00230">
    <property type="entry name" value="CysPc"/>
    <property type="match status" value="1"/>
</dbReference>
<comment type="caution">
    <text evidence="6">Lacks conserved residue(s) required for the propagation of feature annotation.</text>
</comment>
<feature type="active site" evidence="5">
    <location>
        <position position="324"/>
    </location>
</feature>
<dbReference type="InterPro" id="IPR022682">
    <property type="entry name" value="Calpain_domain_III"/>
</dbReference>
<dbReference type="PROSITE" id="PS50203">
    <property type="entry name" value="CALPAIN_CAT"/>
    <property type="match status" value="1"/>
</dbReference>
<dbReference type="EMBL" id="VCGU01000458">
    <property type="protein sequence ID" value="TRY62589.1"/>
    <property type="molecule type" value="Genomic_DNA"/>
</dbReference>
<evidence type="ECO:0000256" key="1">
    <source>
        <dbReference type="ARBA" id="ARBA00007623"/>
    </source>
</evidence>
<keyword evidence="2" id="KW-0645">Protease</keyword>
<evidence type="ECO:0000256" key="6">
    <source>
        <dbReference type="PROSITE-ProRule" id="PRU00239"/>
    </source>
</evidence>
<evidence type="ECO:0000256" key="4">
    <source>
        <dbReference type="ARBA" id="ARBA00022807"/>
    </source>
</evidence>
<organism evidence="9 10">
    <name type="scientific">Tigriopus californicus</name>
    <name type="common">Marine copepod</name>
    <dbReference type="NCBI Taxonomy" id="6832"/>
    <lineage>
        <taxon>Eukaryota</taxon>
        <taxon>Metazoa</taxon>
        <taxon>Ecdysozoa</taxon>
        <taxon>Arthropoda</taxon>
        <taxon>Crustacea</taxon>
        <taxon>Multicrustacea</taxon>
        <taxon>Hexanauplia</taxon>
        <taxon>Copepoda</taxon>
        <taxon>Harpacticoida</taxon>
        <taxon>Harpacticidae</taxon>
        <taxon>Tigriopus</taxon>
    </lineage>
</organism>
<dbReference type="Pfam" id="PF01067">
    <property type="entry name" value="Calpain_III"/>
    <property type="match status" value="1"/>
</dbReference>
<dbReference type="InterPro" id="IPR001300">
    <property type="entry name" value="Peptidase_C2_calpain_cat"/>
</dbReference>
<gene>
    <name evidence="9" type="ORF">TCAL_05759</name>
</gene>
<dbReference type="InterPro" id="IPR022683">
    <property type="entry name" value="Calpain_III"/>
</dbReference>
<feature type="non-terminal residue" evidence="9">
    <location>
        <position position="1"/>
    </location>
</feature>
<dbReference type="PANTHER" id="PTHR10183">
    <property type="entry name" value="CALPAIN"/>
    <property type="match status" value="1"/>
</dbReference>
<dbReference type="CDD" id="cd00044">
    <property type="entry name" value="CysPc"/>
    <property type="match status" value="1"/>
</dbReference>
<proteinExistence type="inferred from homology"/>
<feature type="compositionally biased region" description="Low complexity" evidence="7">
    <location>
        <begin position="7"/>
        <end position="24"/>
    </location>
</feature>
<evidence type="ECO:0000313" key="10">
    <source>
        <dbReference type="Proteomes" id="UP000318571"/>
    </source>
</evidence>
<comment type="similarity">
    <text evidence="1">Belongs to the peptidase C2 family.</text>
</comment>
<dbReference type="GO" id="GO:0005737">
    <property type="term" value="C:cytoplasm"/>
    <property type="evidence" value="ECO:0007669"/>
    <property type="project" value="TreeGrafter"/>
</dbReference>
<dbReference type="InterPro" id="IPR036213">
    <property type="entry name" value="Calpain_III_sf"/>
</dbReference>
<dbReference type="SUPFAM" id="SSF49758">
    <property type="entry name" value="Calpain large subunit, middle domain (domain III)"/>
    <property type="match status" value="1"/>
</dbReference>
<evidence type="ECO:0000313" key="9">
    <source>
        <dbReference type="EMBL" id="TRY62589.1"/>
    </source>
</evidence>
<dbReference type="GO" id="GO:0004198">
    <property type="term" value="F:calcium-dependent cysteine-type endopeptidase activity"/>
    <property type="evidence" value="ECO:0007669"/>
    <property type="project" value="InterPro"/>
</dbReference>
<name>A0A553NB27_TIGCA</name>
<dbReference type="SUPFAM" id="SSF54001">
    <property type="entry name" value="Cysteine proteinases"/>
    <property type="match status" value="1"/>
</dbReference>
<dbReference type="AlphaFoldDB" id="A0A553NB27"/>
<dbReference type="STRING" id="6832.A0A553NB27"/>
<sequence>DRIERASSVSSDTSSSTSSSSSSSSDEKDPLLSATIVPKRRSSSLAEDHPDDNADEVEYLYEQDFFTLRAECLKAKKLFEDPEFPPDNDLLRKRSARHFDDLEWLRPHEFVRPDEPILVSDRNEGFDIRVGLDSWFVPAMGAVAESEALLNQVVPQDQGFTAKESYAGIFHFRFWFGRWIEIVVDDRLPIKNGTPLYMKSACVEEFWPALLEKAYAKAKGSYELLNHWMPIDGCIELTGGVPERVRDLPDLLSMDARHADRLFFDLLRASQLGNVILATTAIKTRQTRLCLAEAGQLGLHVKYAYRVTRVAYLGEGQQLIRVKNCSGPLHVNWIGAWHPTDTRWANVSEDIKKELETETYQDGGFWMAYGDFLKYFKTVDICHLNHEVDQDITFHGRWEVGLNAGGVQKGDFKNYSKNPQCFIRLNDCDPSDPDGRCSAVISLMQRREPKSRAKGLNQVGFKVYRVEDHCEELSTQFFAYRRNDGFHKCVAKTPTWQDGRESNIRVRLSPGKYCIIPSTFFPDREGDFILRVHIERYSRETADELMKRPLHAIESVE</sequence>
<evidence type="ECO:0000256" key="7">
    <source>
        <dbReference type="SAM" id="MobiDB-lite"/>
    </source>
</evidence>
<dbReference type="InterPro" id="IPR022684">
    <property type="entry name" value="Calpain_cysteine_protease"/>
</dbReference>
<evidence type="ECO:0000256" key="2">
    <source>
        <dbReference type="ARBA" id="ARBA00022670"/>
    </source>
</evidence>
<evidence type="ECO:0000256" key="5">
    <source>
        <dbReference type="PIRSR" id="PIRSR622684-1"/>
    </source>
</evidence>
<dbReference type="Pfam" id="PF00648">
    <property type="entry name" value="Peptidase_C2"/>
    <property type="match status" value="1"/>
</dbReference>
<feature type="region of interest" description="Disordered" evidence="7">
    <location>
        <begin position="1"/>
        <end position="51"/>
    </location>
</feature>
<dbReference type="PRINTS" id="PR00704">
    <property type="entry name" value="CALPAIN"/>
</dbReference>
<evidence type="ECO:0000259" key="8">
    <source>
        <dbReference type="PROSITE" id="PS50203"/>
    </source>
</evidence>
<dbReference type="InterPro" id="IPR038765">
    <property type="entry name" value="Papain-like_cys_pep_sf"/>
</dbReference>
<reference evidence="9 10" key="1">
    <citation type="journal article" date="2018" name="Nat. Ecol. Evol.">
        <title>Genomic signatures of mitonuclear coevolution across populations of Tigriopus californicus.</title>
        <authorList>
            <person name="Barreto F.S."/>
            <person name="Watson E.T."/>
            <person name="Lima T.G."/>
            <person name="Willett C.S."/>
            <person name="Edmands S."/>
            <person name="Li W."/>
            <person name="Burton R.S."/>
        </authorList>
    </citation>
    <scope>NUCLEOTIDE SEQUENCE [LARGE SCALE GENOMIC DNA]</scope>
    <source>
        <strain evidence="9 10">San Diego</strain>
    </source>
</reference>
<keyword evidence="4" id="KW-0788">Thiol protease</keyword>